<dbReference type="GO" id="GO:0000466">
    <property type="term" value="P:maturation of 5.8S rRNA from tricistronic rRNA transcript (SSU-rRNA, 5.8S rRNA, LSU-rRNA)"/>
    <property type="evidence" value="ECO:0007669"/>
    <property type="project" value="TreeGrafter"/>
</dbReference>
<keyword evidence="5" id="KW-1185">Reference proteome</keyword>
<dbReference type="GO" id="GO:0005730">
    <property type="term" value="C:nucleolus"/>
    <property type="evidence" value="ECO:0007669"/>
    <property type="project" value="TreeGrafter"/>
</dbReference>
<proteinExistence type="predicted"/>
<dbReference type="Proteomes" id="UP000299084">
    <property type="component" value="Unassembled WGS sequence"/>
</dbReference>
<dbReference type="EMBL" id="JWIN03000001">
    <property type="protein sequence ID" value="KAB1283047.1"/>
    <property type="molecule type" value="Genomic_DNA"/>
</dbReference>
<protein>
    <submittedName>
        <fullName evidence="4">Nucleolar pre-ribosomal-associated protein 1</fullName>
    </submittedName>
</protein>
<dbReference type="InterPro" id="IPR039844">
    <property type="entry name" value="URB1"/>
</dbReference>
<dbReference type="InterPro" id="IPR032436">
    <property type="entry name" value="URB1_C"/>
</dbReference>
<dbReference type="Pfam" id="PF16201">
    <property type="entry name" value="NopRA1"/>
    <property type="match status" value="1"/>
</dbReference>
<dbReference type="Pfam" id="PF11707">
    <property type="entry name" value="Npa1"/>
    <property type="match status" value="1"/>
</dbReference>
<feature type="region of interest" description="Disordered" evidence="1">
    <location>
        <begin position="1"/>
        <end position="28"/>
    </location>
</feature>
<comment type="caution">
    <text evidence="4">The sequence shown here is derived from an EMBL/GenBank/DDBJ whole genome shotgun (WGS) entry which is preliminary data.</text>
</comment>
<feature type="region of interest" description="Disordered" evidence="1">
    <location>
        <begin position="2252"/>
        <end position="2274"/>
    </location>
</feature>
<evidence type="ECO:0000313" key="4">
    <source>
        <dbReference type="EMBL" id="KAB1283047.1"/>
    </source>
</evidence>
<feature type="domain" description="URB1 N-terminal" evidence="2">
    <location>
        <begin position="78"/>
        <end position="393"/>
    </location>
</feature>
<reference evidence="4 5" key="1">
    <citation type="journal article" date="2019" name="Mol. Ecol. Resour.">
        <title>Improving Illumina assemblies with Hi-C and long reads: an example with the North African dromedary.</title>
        <authorList>
            <person name="Elbers J.P."/>
            <person name="Rogers M.F."/>
            <person name="Perelman P.L."/>
            <person name="Proskuryakova A.A."/>
            <person name="Serdyukova N.A."/>
            <person name="Johnson W.E."/>
            <person name="Horin P."/>
            <person name="Corander J."/>
            <person name="Murphy D."/>
            <person name="Burger P.A."/>
        </authorList>
    </citation>
    <scope>NUCLEOTIDE SEQUENCE [LARGE SCALE GENOMIC DNA]</scope>
    <source>
        <strain evidence="4">Drom800</strain>
        <tissue evidence="4">Blood</tissue>
    </source>
</reference>
<evidence type="ECO:0000259" key="3">
    <source>
        <dbReference type="Pfam" id="PF16201"/>
    </source>
</evidence>
<organism evidence="4 5">
    <name type="scientific">Camelus dromedarius</name>
    <name type="common">Dromedary</name>
    <name type="synonym">Arabian camel</name>
    <dbReference type="NCBI Taxonomy" id="9838"/>
    <lineage>
        <taxon>Eukaryota</taxon>
        <taxon>Metazoa</taxon>
        <taxon>Chordata</taxon>
        <taxon>Craniata</taxon>
        <taxon>Vertebrata</taxon>
        <taxon>Euteleostomi</taxon>
        <taxon>Mammalia</taxon>
        <taxon>Eutheria</taxon>
        <taxon>Laurasiatheria</taxon>
        <taxon>Artiodactyla</taxon>
        <taxon>Tylopoda</taxon>
        <taxon>Camelidae</taxon>
        <taxon>Camelus</taxon>
    </lineage>
</organism>
<feature type="domain" description="URB1 C-terminal" evidence="3">
    <location>
        <begin position="1820"/>
        <end position="2009"/>
    </location>
</feature>
<dbReference type="PANTHER" id="PTHR13500">
    <property type="entry name" value="NUCLEOLAR PRERIBOSOMAL-ASSOCIATED PROTEIN 1"/>
    <property type="match status" value="1"/>
</dbReference>
<dbReference type="InterPro" id="IPR021714">
    <property type="entry name" value="URB1_N"/>
</dbReference>
<evidence type="ECO:0000313" key="5">
    <source>
        <dbReference type="Proteomes" id="UP000299084"/>
    </source>
</evidence>
<gene>
    <name evidence="4" type="ORF">Cadr_000001086</name>
</gene>
<feature type="region of interest" description="Disordered" evidence="1">
    <location>
        <begin position="2201"/>
        <end position="2227"/>
    </location>
</feature>
<evidence type="ECO:0000256" key="1">
    <source>
        <dbReference type="SAM" id="MobiDB-lite"/>
    </source>
</evidence>
<name>A0A5N4EI46_CAMDR</name>
<evidence type="ECO:0000259" key="2">
    <source>
        <dbReference type="Pfam" id="PF11707"/>
    </source>
</evidence>
<accession>A0A5N4EI46</accession>
<dbReference type="PANTHER" id="PTHR13500:SF0">
    <property type="entry name" value="NUCLEOLAR PRE-RIBOSOMAL-ASSOCIATED PROTEIN 1"/>
    <property type="match status" value="1"/>
</dbReference>
<dbReference type="GO" id="GO:0000463">
    <property type="term" value="P:maturation of LSU-rRNA from tricistronic rRNA transcript (SSU-rRNA, 5.8S rRNA, LSU-rRNA)"/>
    <property type="evidence" value="ECO:0007669"/>
    <property type="project" value="TreeGrafter"/>
</dbReference>
<sequence length="2470" mass="272665">MGVPKRKAPGGQDGATPRAGAAKRARTEELTGVRFKAQLRDPQGAGPALEAFVSAAKKLPREDVYDVVEGYIKISVECAEIFQLLSGDKRPESEMLSIFQVFEAILLRTAGDLSHFHVVGTNIVKKLMNNHMKLICESLYASGYKMARACLNLMAAMVTQGPEAARDVCSHFDLNKKTLYTLVTKRDSKGVPDVRLAYIQFALSFLIAGDDSTVGQVLELKEFIPCIFSSGIKEDRISTINILLSTLKTKVVHNKNITKTQKVRFFSGQVLNHIASLYSWNGIVDVSLESIETSAEDAGKAMVRELVHNFLTDLCCSLKHGINFYDASLGTFGRGGNLTLLHFLLGLKTAADDELVAELVVSILKVCPDLLNKYFKEVTFSFLPRVKSTWLNNIKLLNKIYDAQPDISRAFQTKEFIPLPRLLTMVMVTTAPVVCNKIMFTQALNLDSKAVKHTALSLISVILKRALKTIDHCLNKEAWESGVYTAAMMEDFVQLFREALSKILPDLNTIVWVWQSFRKQETKQDDEKGKKRDSGTPATCVAPQSDDAETILLKAVLLQVICLYQKVVPHVVMQYNFDFSKLLKGATPGFGGRPSAVPDSGGVISEEGLREEVPPILQHHILKVALELPASKFLWLKAQEGPDAEIIGGKRSVFYLLMKMFVTSSHSQLKSSTKLLIVKVSTFFQFLVLRSPHLTCVEDVNVSVLTSLKGRFHTHFSPVSASRQILRDTGVFEHTWKELELWLEHLDDTAEERKEAVIQFLERVLLTLVANPYSYTDKASDFVQEASTLQATMTKQDADDVSIPVSHIDAFSLAGSPLSVSDVLDMVDVLVEGSEGLDEEIGFSLSEDMILLTFPFSAVVPAALEARNKLLLGTENEAGDSIVAYLTGVLTDLLHTQRDPLALCLLLQSYDRLEPPVPPCCRQLSWFSRYYSRWIPEPAREALPLQTSGSPAPPGPPDPSFAALLQAAYMGEESGPLQLLDEVVQAQLQAALLRLPMHQALRSAKHLLLYVGSTVENFGQVSAAPAPLRPPRAPLSLPTENMASCKRRCLQEPAITVLVTVSSSVSSSQLGKSTGPPLLQFLLDLLRRLVVHCEQLDAQNQQKCQAAQAESDLFLDMESMALLELANDKTLEEVLGAILRHPTLEGWYLALERQALPPHTLSPILVKLLAAHLSRGVLQLLVASAPILQGIGQLGLLARYSEAITQSVLRELRNRRAGSASMTPKTLPQLEALQGLHPYMEGAQLREVTLALLSLPVAHLVAQRPAKSPKERRLSTLGRALVQLLTSSPRDQLQSSELLWASEYVRGLGALLPTLAVDELDAVLLHALQREPMLASVVGVDLLDYCLARRTQAALGAAALLLQRSCTHLLRFERWCGQPGVGRCLREAPDDLLPVVNVYLQCRARGPFTRPAGVSSAVIPVLRKALWRQLQTRLLSADGPPESGLHQEILAQLVPFARAKDLRVLMDHLPSLLRAPGSHKSWMVADSISAVLEESAEELCAWKKTLLEACVQWLVEAFGGGQQDDGTQDQEKQMLLRLNELLSSPSSDVTYPVFGDSLLIRGCGPLSALLVNSLNEVDPGAWQKFVKTGLKYRYQDHAFLKALCAAIEILYLPENSMCSKLTQLPVVHTMLTQHSLFLPTLLESGEEGNPDSHVKEALVDLMSVVVRMCPSVCKNSHFAVLLGAYGATLSILDQKILLLLRAYEQNNLSLIDFRVLLWGPAAVEHHKTCRSLGKSLWQQPSVGDILRLLDRDRVMKTILHFPQTRRLLPREDAQELIFKDKSTADLDGLYDPCFLLHLFSELTRPEFVVDCRKFVDSNALGLTVMALSSYDPQMRAAAYSVLAAYYSQLEGARFREQSQVLYLLDVVRNGIRTQNMRLTFILALFIAKAALQILKPEEHMYLKVNKFLLSHEYLNMSKVPGFYQFFYSSDFEQKAEQEWVFGILRQGLRDKHCYELCARRGVLHVLLAFFHSPLCSGQAQNWILEILQNAARDAKSAYEILRDYSLLTWILHIFESKFLETPLLSNVISLLHTLWVTNLGDRGAEVGEQPPRSLGSQEPPKLLALHLVNEFLYVLLVLLKQLRSVAGLLSSCLGYGLRGEELALAQQVTLAPNRPTLASTQLTSFFETLDSVLRYRATVLQAFKDLNRFTVNEAVLSTRDVLVLLHKWSLIGRDVRLQEDLRAAAEKHQVRELLKMLKDKNKPVMPARAKGPRGRKRRPGEAEEMADPELQASTLETCKGLLRSILTHWGPVFPGPEPAQEPTDQATPESEAPGAVHTVTSLVASWALHSVAESPLSGAGAAGLLGWLKSHVVPQPLVVADLLQDDAVRSSLFRLYGRPCDAEGLAGPEQAVACLLNTVMLRLLAARGPAGSAVPPAVEALHLSSLSAEDGATQATATFLVSLYIKDVWLGAQRPDTLLTHIQMVLDAAEDAQAGDEEAVVRLCKDISAQCPAVDAQPAGASSSGFWDSG</sequence>